<dbReference type="EMBL" id="QSON01000004">
    <property type="protein sequence ID" value="RGJ05123.1"/>
    <property type="molecule type" value="Genomic_DNA"/>
</dbReference>
<dbReference type="Pfam" id="PF02541">
    <property type="entry name" value="Ppx-GppA"/>
    <property type="match status" value="1"/>
</dbReference>
<accession>A0A174CZ11</accession>
<name>A0A174CZ11_9FIRM</name>
<organism evidence="4 6">
    <name type="scientific">Hungatella hathewayi</name>
    <dbReference type="NCBI Taxonomy" id="154046"/>
    <lineage>
        <taxon>Bacteria</taxon>
        <taxon>Bacillati</taxon>
        <taxon>Bacillota</taxon>
        <taxon>Clostridia</taxon>
        <taxon>Lachnospirales</taxon>
        <taxon>Lachnospiraceae</taxon>
        <taxon>Hungatella</taxon>
    </lineage>
</organism>
<feature type="domain" description="Ppx/GppA phosphatase C-terminal" evidence="3">
    <location>
        <begin position="326"/>
        <end position="473"/>
    </location>
</feature>
<dbReference type="SUPFAM" id="SSF53067">
    <property type="entry name" value="Actin-like ATPase domain"/>
    <property type="match status" value="2"/>
</dbReference>
<evidence type="ECO:0000256" key="1">
    <source>
        <dbReference type="ARBA" id="ARBA00007125"/>
    </source>
</evidence>
<dbReference type="GO" id="GO:0016462">
    <property type="term" value="F:pyrophosphatase activity"/>
    <property type="evidence" value="ECO:0007669"/>
    <property type="project" value="TreeGrafter"/>
</dbReference>
<reference evidence="4 6" key="1">
    <citation type="submission" date="2015-09" db="EMBL/GenBank/DDBJ databases">
        <authorList>
            <consortium name="Pathogen Informatics"/>
        </authorList>
    </citation>
    <scope>NUCLEOTIDE SEQUENCE [LARGE SCALE GENOMIC DNA]</scope>
    <source>
        <strain evidence="4 6">2789STDY5608850</strain>
    </source>
</reference>
<dbReference type="SUPFAM" id="SSF109604">
    <property type="entry name" value="HD-domain/PDEase-like"/>
    <property type="match status" value="1"/>
</dbReference>
<dbReference type="InterPro" id="IPR043129">
    <property type="entry name" value="ATPase_NBD"/>
</dbReference>
<dbReference type="InterPro" id="IPR048950">
    <property type="entry name" value="Ppx_GppA_C"/>
</dbReference>
<dbReference type="InterPro" id="IPR003695">
    <property type="entry name" value="Ppx_GppA_N"/>
</dbReference>
<evidence type="ECO:0000259" key="2">
    <source>
        <dbReference type="Pfam" id="PF02541"/>
    </source>
</evidence>
<evidence type="ECO:0000313" key="5">
    <source>
        <dbReference type="EMBL" id="RGJ05123.1"/>
    </source>
</evidence>
<dbReference type="Proteomes" id="UP000095651">
    <property type="component" value="Unassembled WGS sequence"/>
</dbReference>
<dbReference type="RefSeq" id="WP_002601670.1">
    <property type="nucleotide sequence ID" value="NZ_CABIXC010000004.1"/>
</dbReference>
<dbReference type="PANTHER" id="PTHR30005:SF0">
    <property type="entry name" value="RETROGRADE REGULATION PROTEIN 2"/>
    <property type="match status" value="1"/>
</dbReference>
<evidence type="ECO:0000313" key="6">
    <source>
        <dbReference type="Proteomes" id="UP000095651"/>
    </source>
</evidence>
<sequence length="522" mass="59483">MAIKLFAAIDVGSFELELGIYEVSPKYGIRRVDHVRHVIALGKDTYNNGKISYELVEEMCGVLQQFAEIMEAYKISEYRAYATSAMREARNNQIVLDQIRVRTGIEVQIISNSEQRFISYKAIASKDAEFNKTIQKGTAIVDVGFGSMQISLFDKDALISTQNLLLGVLRIREMMSNIQADIRMENTLIEELVDNELVTFKKMYLKDREIKNLIGIGECILYLSRGSGTGKPVDRVTAEDFKAFYEKLVDMPLYQIEERFGVNSEYAALLMPAAIIYRRVLELTGAEMFWIPGIRLCDGIAAEYAEETRAVKFTHDFTEDILAASRNMAKRYKCHASHTADMEKHVLDIFDSMKRYHGMGKRERLLLQISAIIHSCGKFIGMKYTGESGYNIIMSTEIIGLSHMEREIIANVVRYNSIDFDYNEVTFNEDLFRDTKGELTHNDVTILIAKLTAILRLANAMDRSHKQKLHDCRLSVKEGQLLVTTTYGGDITLEAVAFAQKADFFEEIFGIRPVLKQKRRLS</sequence>
<feature type="domain" description="Ppx/GppA phosphatase N-terminal" evidence="2">
    <location>
        <begin position="36"/>
        <end position="282"/>
    </location>
</feature>
<dbReference type="AlphaFoldDB" id="A0A174CZ11"/>
<evidence type="ECO:0000259" key="3">
    <source>
        <dbReference type="Pfam" id="PF21447"/>
    </source>
</evidence>
<dbReference type="CDD" id="cd24006">
    <property type="entry name" value="ASKHA_NBD_PPX_GppA"/>
    <property type="match status" value="1"/>
</dbReference>
<dbReference type="InterPro" id="IPR050273">
    <property type="entry name" value="GppA/Ppx_hydrolase"/>
</dbReference>
<evidence type="ECO:0000313" key="4">
    <source>
        <dbReference type="EMBL" id="CUO18622.1"/>
    </source>
</evidence>
<gene>
    <name evidence="5" type="ORF">DXD79_09420</name>
    <name evidence="4" type="ORF">ERS852407_02096</name>
</gene>
<proteinExistence type="inferred from homology"/>
<dbReference type="PANTHER" id="PTHR30005">
    <property type="entry name" value="EXOPOLYPHOSPHATASE"/>
    <property type="match status" value="1"/>
</dbReference>
<dbReference type="EMBL" id="CYZE01000004">
    <property type="protein sequence ID" value="CUO18622.1"/>
    <property type="molecule type" value="Genomic_DNA"/>
</dbReference>
<dbReference type="Gene3D" id="1.10.3210.10">
    <property type="entry name" value="Hypothetical protein af1432"/>
    <property type="match status" value="1"/>
</dbReference>
<protein>
    <submittedName>
        <fullName evidence="5">Exopolyphosphatase</fullName>
    </submittedName>
    <submittedName>
        <fullName evidence="4">Ppx/GppA phosphatase</fullName>
    </submittedName>
</protein>
<dbReference type="Gene3D" id="3.30.420.40">
    <property type="match status" value="1"/>
</dbReference>
<comment type="similarity">
    <text evidence="1">Belongs to the GppA/Ppx family.</text>
</comment>
<evidence type="ECO:0000313" key="7">
    <source>
        <dbReference type="Proteomes" id="UP000263014"/>
    </source>
</evidence>
<reference evidence="5 7" key="2">
    <citation type="submission" date="2018-08" db="EMBL/GenBank/DDBJ databases">
        <title>A genome reference for cultivated species of the human gut microbiota.</title>
        <authorList>
            <person name="Zou Y."/>
            <person name="Xue W."/>
            <person name="Luo G."/>
        </authorList>
    </citation>
    <scope>NUCLEOTIDE SEQUENCE [LARGE SCALE GENOMIC DNA]</scope>
    <source>
        <strain evidence="5 7">TM09-12</strain>
    </source>
</reference>
<dbReference type="Gene3D" id="3.30.420.150">
    <property type="entry name" value="Exopolyphosphatase. Domain 2"/>
    <property type="match status" value="1"/>
</dbReference>
<dbReference type="Proteomes" id="UP000263014">
    <property type="component" value="Unassembled WGS sequence"/>
</dbReference>
<dbReference type="Pfam" id="PF21447">
    <property type="entry name" value="Ppx-GppA_III"/>
    <property type="match status" value="1"/>
</dbReference>